<sequence>MRSLRDSLITRIGVALGAVIFLALVNIAVSLYVSASARGDAAAINQSGLIRMETQRLITRAERFENSPSAENRQFLERQIDTISGRLIHPRLVNAIPGLDHPVGNRYHRLRLTWSEFLKPRFEALLETGAPLGHAPVMARTFIEEVDAMVEGLESRTESRITLLGVIQGLSLLLTLAVVAVLFLDFRRNVLHPLGRLVAMAQAVAKQDFSLRTQASGRDELSLLGQTFDRMADELSVRYANLEARAESKTKELERSHRALQLLHKASRSLYGSADLCEGSVPLLQQLESLLDIGPVSLYLHERENEGAFEAVTTFARTRPEHCRSLSCDACLTGCHVLEDQPEAHRNRLMLPVRTGEELLGTLEVWYARDRILQHHERQLLETLADQLATAVYLNRRMTEQNRLTLMEERTVIARELHDSLAQSLSYLKMQVARLQRLQGEGDTEPDPREAEVVQDLRDGLNNGYRQLRELLTTFRLQFDSPGLEEALRQTSEEFSERLGFHVDLDYHVPPRMFSPNEEIHILQIVREALANVHKHAQASHAQVSVYQLSGTLMVEVRDNGVGLPANGAPPSHYGLVIMRDRSLTLGGELSVANAEGGGTVVRLAIPQQASSIITQAS</sequence>
<dbReference type="InterPro" id="IPR011712">
    <property type="entry name" value="Sig_transdc_His_kin_sub3_dim/P"/>
</dbReference>
<dbReference type="EC" id="2.7.13.3" evidence="14"/>
<evidence type="ECO:0000256" key="6">
    <source>
        <dbReference type="ARBA" id="ARBA00022679"/>
    </source>
</evidence>
<feature type="domain" description="HAMP" evidence="18">
    <location>
        <begin position="188"/>
        <end position="240"/>
    </location>
</feature>
<dbReference type="InterPro" id="IPR029016">
    <property type="entry name" value="GAF-like_dom_sf"/>
</dbReference>
<feature type="transmembrane region" description="Helical" evidence="16">
    <location>
        <begin position="12"/>
        <end position="33"/>
    </location>
</feature>
<dbReference type="Pfam" id="PF07730">
    <property type="entry name" value="HisKA_3"/>
    <property type="match status" value="1"/>
</dbReference>
<dbReference type="Gene3D" id="1.20.120.960">
    <property type="entry name" value="Histidine kinase NarX, sensor domain"/>
    <property type="match status" value="1"/>
</dbReference>
<dbReference type="InterPro" id="IPR003018">
    <property type="entry name" value="GAF"/>
</dbReference>
<dbReference type="Gene3D" id="1.20.5.1930">
    <property type="match status" value="1"/>
</dbReference>
<keyword evidence="7 16" id="KW-0812">Transmembrane</keyword>
<evidence type="ECO:0000256" key="16">
    <source>
        <dbReference type="SAM" id="Phobius"/>
    </source>
</evidence>
<dbReference type="GO" id="GO:0005886">
    <property type="term" value="C:plasma membrane"/>
    <property type="evidence" value="ECO:0007669"/>
    <property type="project" value="UniProtKB-SubCell"/>
</dbReference>
<evidence type="ECO:0000313" key="20">
    <source>
        <dbReference type="Proteomes" id="UP000295830"/>
    </source>
</evidence>
<dbReference type="EMBL" id="SOAX01000001">
    <property type="protein sequence ID" value="TDT44293.1"/>
    <property type="molecule type" value="Genomic_DNA"/>
</dbReference>
<dbReference type="PANTHER" id="PTHR24421:SF51">
    <property type="entry name" value="NITRATE_NITRITE SENSOR PROTEIN NARX"/>
    <property type="match status" value="1"/>
</dbReference>
<dbReference type="Proteomes" id="UP000295830">
    <property type="component" value="Unassembled WGS sequence"/>
</dbReference>
<dbReference type="CDD" id="cd16917">
    <property type="entry name" value="HATPase_UhpB-NarQ-NarX-like"/>
    <property type="match status" value="1"/>
</dbReference>
<proteinExistence type="predicted"/>
<dbReference type="PANTHER" id="PTHR24421">
    <property type="entry name" value="NITRATE/NITRITE SENSOR PROTEIN NARX-RELATED"/>
    <property type="match status" value="1"/>
</dbReference>
<evidence type="ECO:0000256" key="9">
    <source>
        <dbReference type="ARBA" id="ARBA00022777"/>
    </source>
</evidence>
<keyword evidence="11 16" id="KW-1133">Transmembrane helix</keyword>
<keyword evidence="12 14" id="KW-0902">Two-component regulatory system</keyword>
<dbReference type="InterPro" id="IPR003594">
    <property type="entry name" value="HATPase_dom"/>
</dbReference>
<keyword evidence="13 14" id="KW-0472">Membrane</keyword>
<evidence type="ECO:0000256" key="11">
    <source>
        <dbReference type="ARBA" id="ARBA00022989"/>
    </source>
</evidence>
<feature type="domain" description="Histidine kinase" evidence="17">
    <location>
        <begin position="412"/>
        <end position="610"/>
    </location>
</feature>
<dbReference type="InterPro" id="IPR042295">
    <property type="entry name" value="NarX-like_N_sf"/>
</dbReference>
<dbReference type="Gene3D" id="3.30.450.40">
    <property type="match status" value="1"/>
</dbReference>
<dbReference type="GO" id="GO:0000155">
    <property type="term" value="F:phosphorelay sensor kinase activity"/>
    <property type="evidence" value="ECO:0007669"/>
    <property type="project" value="UniProtKB-UniRule"/>
</dbReference>
<comment type="subcellular location">
    <subcellularLocation>
        <location evidence="2">Cell inner membrane</location>
        <topology evidence="2">Multi-pass membrane protein</topology>
    </subcellularLocation>
</comment>
<evidence type="ECO:0000256" key="14">
    <source>
        <dbReference type="PIRNR" id="PIRNR003167"/>
    </source>
</evidence>
<dbReference type="InterPro" id="IPR005467">
    <property type="entry name" value="His_kinase_dom"/>
</dbReference>
<name>A0A4R7K2X4_9GAMM</name>
<dbReference type="SMART" id="SM00304">
    <property type="entry name" value="HAMP"/>
    <property type="match status" value="1"/>
</dbReference>
<evidence type="ECO:0000256" key="2">
    <source>
        <dbReference type="ARBA" id="ARBA00004429"/>
    </source>
</evidence>
<dbReference type="OrthoDB" id="9811306at2"/>
<dbReference type="PROSITE" id="PS50109">
    <property type="entry name" value="HIS_KIN"/>
    <property type="match status" value="1"/>
</dbReference>
<dbReference type="AlphaFoldDB" id="A0A4R7K2X4"/>
<dbReference type="CDD" id="cd06225">
    <property type="entry name" value="HAMP"/>
    <property type="match status" value="1"/>
</dbReference>
<keyword evidence="3 14" id="KW-1003">Cell membrane</keyword>
<dbReference type="Gene3D" id="1.10.8.500">
    <property type="entry name" value="HAMP domain in histidine kinase"/>
    <property type="match status" value="1"/>
</dbReference>
<evidence type="ECO:0000256" key="4">
    <source>
        <dbReference type="ARBA" id="ARBA00022519"/>
    </source>
</evidence>
<organism evidence="19 20">
    <name type="scientific">Halospina denitrificans</name>
    <dbReference type="NCBI Taxonomy" id="332522"/>
    <lineage>
        <taxon>Bacteria</taxon>
        <taxon>Pseudomonadati</taxon>
        <taxon>Pseudomonadota</taxon>
        <taxon>Gammaproteobacteria</taxon>
        <taxon>Halospina</taxon>
    </lineage>
</organism>
<dbReference type="InterPro" id="IPR029095">
    <property type="entry name" value="NarX-like_N"/>
</dbReference>
<accession>A0A4R7K2X4</accession>
<dbReference type="SUPFAM" id="SSF55874">
    <property type="entry name" value="ATPase domain of HSP90 chaperone/DNA topoisomerase II/histidine kinase"/>
    <property type="match status" value="1"/>
</dbReference>
<feature type="transmembrane region" description="Helical" evidence="16">
    <location>
        <begin position="161"/>
        <end position="184"/>
    </location>
</feature>
<feature type="coiled-coil region" evidence="15">
    <location>
        <begin position="232"/>
        <end position="259"/>
    </location>
</feature>
<dbReference type="PIRSF" id="PIRSF003167">
    <property type="entry name" value="STHK_NarX/NarQ"/>
    <property type="match status" value="1"/>
</dbReference>
<evidence type="ECO:0000256" key="12">
    <source>
        <dbReference type="ARBA" id="ARBA00023012"/>
    </source>
</evidence>
<keyword evidence="6 14" id="KW-0808">Transferase</keyword>
<dbReference type="InterPro" id="IPR003660">
    <property type="entry name" value="HAMP_dom"/>
</dbReference>
<dbReference type="Pfam" id="PF02518">
    <property type="entry name" value="HATPase_c"/>
    <property type="match status" value="1"/>
</dbReference>
<dbReference type="InterPro" id="IPR016380">
    <property type="entry name" value="Sig_transdc_His_kin_NarX/NarQ"/>
</dbReference>
<dbReference type="GO" id="GO:0046983">
    <property type="term" value="F:protein dimerization activity"/>
    <property type="evidence" value="ECO:0007669"/>
    <property type="project" value="UniProtKB-UniRule"/>
</dbReference>
<dbReference type="SUPFAM" id="SSF158472">
    <property type="entry name" value="HAMP domain-like"/>
    <property type="match status" value="1"/>
</dbReference>
<dbReference type="SMART" id="SM00387">
    <property type="entry name" value="HATPase_c"/>
    <property type="match status" value="1"/>
</dbReference>
<evidence type="ECO:0000313" key="19">
    <source>
        <dbReference type="EMBL" id="TDT44293.1"/>
    </source>
</evidence>
<dbReference type="InterPro" id="IPR036890">
    <property type="entry name" value="HATPase_C_sf"/>
</dbReference>
<keyword evidence="20" id="KW-1185">Reference proteome</keyword>
<evidence type="ECO:0000259" key="17">
    <source>
        <dbReference type="PROSITE" id="PS50109"/>
    </source>
</evidence>
<evidence type="ECO:0000256" key="15">
    <source>
        <dbReference type="SAM" id="Coils"/>
    </source>
</evidence>
<evidence type="ECO:0000256" key="3">
    <source>
        <dbReference type="ARBA" id="ARBA00022475"/>
    </source>
</evidence>
<keyword evidence="15" id="KW-0175">Coiled coil</keyword>
<dbReference type="PROSITE" id="PS50885">
    <property type="entry name" value="HAMP"/>
    <property type="match status" value="1"/>
</dbReference>
<dbReference type="Pfam" id="PF13675">
    <property type="entry name" value="PilJ"/>
    <property type="match status" value="1"/>
</dbReference>
<comment type="catalytic activity">
    <reaction evidence="1 14">
        <text>ATP + protein L-histidine = ADP + protein N-phospho-L-histidine.</text>
        <dbReference type="EC" id="2.7.13.3"/>
    </reaction>
</comment>
<evidence type="ECO:0000256" key="8">
    <source>
        <dbReference type="ARBA" id="ARBA00022741"/>
    </source>
</evidence>
<evidence type="ECO:0000256" key="7">
    <source>
        <dbReference type="ARBA" id="ARBA00022692"/>
    </source>
</evidence>
<gene>
    <name evidence="19" type="ORF">DES49_0395</name>
</gene>
<comment type="caution">
    <text evidence="19">The sequence shown here is derived from an EMBL/GenBank/DDBJ whole genome shotgun (WGS) entry which is preliminary data.</text>
</comment>
<dbReference type="Pfam" id="PF00672">
    <property type="entry name" value="HAMP"/>
    <property type="match status" value="1"/>
</dbReference>
<keyword evidence="10 14" id="KW-0067">ATP-binding</keyword>
<reference evidence="19 20" key="1">
    <citation type="submission" date="2019-03" db="EMBL/GenBank/DDBJ databases">
        <title>Genomic Encyclopedia of Type Strains, Phase IV (KMG-IV): sequencing the most valuable type-strain genomes for metagenomic binning, comparative biology and taxonomic classification.</title>
        <authorList>
            <person name="Goeker M."/>
        </authorList>
    </citation>
    <scope>NUCLEOTIDE SEQUENCE [LARGE SCALE GENOMIC DNA]</scope>
    <source>
        <strain evidence="19 20">DSM 15505</strain>
    </source>
</reference>
<evidence type="ECO:0000256" key="5">
    <source>
        <dbReference type="ARBA" id="ARBA00022553"/>
    </source>
</evidence>
<dbReference type="SUPFAM" id="SSF55781">
    <property type="entry name" value="GAF domain-like"/>
    <property type="match status" value="1"/>
</dbReference>
<dbReference type="Gene3D" id="3.30.565.10">
    <property type="entry name" value="Histidine kinase-like ATPase, C-terminal domain"/>
    <property type="match status" value="1"/>
</dbReference>
<evidence type="ECO:0000256" key="1">
    <source>
        <dbReference type="ARBA" id="ARBA00000085"/>
    </source>
</evidence>
<protein>
    <recommendedName>
        <fullName evidence="14">Sensor protein</fullName>
        <ecNumber evidence="14">2.7.13.3</ecNumber>
    </recommendedName>
</protein>
<evidence type="ECO:0000259" key="18">
    <source>
        <dbReference type="PROSITE" id="PS50885"/>
    </source>
</evidence>
<keyword evidence="5" id="KW-0597">Phosphoprotein</keyword>
<dbReference type="InterPro" id="IPR050482">
    <property type="entry name" value="Sensor_HK_TwoCompSys"/>
</dbReference>
<dbReference type="GO" id="GO:0005524">
    <property type="term" value="F:ATP binding"/>
    <property type="evidence" value="ECO:0007669"/>
    <property type="project" value="UniProtKB-UniRule"/>
</dbReference>
<dbReference type="Pfam" id="PF01590">
    <property type="entry name" value="GAF"/>
    <property type="match status" value="1"/>
</dbReference>
<keyword evidence="8 14" id="KW-0547">Nucleotide-binding</keyword>
<evidence type="ECO:0000256" key="10">
    <source>
        <dbReference type="ARBA" id="ARBA00022840"/>
    </source>
</evidence>
<keyword evidence="9 14" id="KW-0418">Kinase</keyword>
<dbReference type="RefSeq" id="WP_133734689.1">
    <property type="nucleotide sequence ID" value="NZ_SOAX01000001.1"/>
</dbReference>
<evidence type="ECO:0000256" key="13">
    <source>
        <dbReference type="ARBA" id="ARBA00023136"/>
    </source>
</evidence>
<keyword evidence="4 14" id="KW-0997">Cell inner membrane</keyword>